<organism evidence="2 3">
    <name type="scientific">Extremus antarcticus</name>
    <dbReference type="NCBI Taxonomy" id="702011"/>
    <lineage>
        <taxon>Eukaryota</taxon>
        <taxon>Fungi</taxon>
        <taxon>Dikarya</taxon>
        <taxon>Ascomycota</taxon>
        <taxon>Pezizomycotina</taxon>
        <taxon>Dothideomycetes</taxon>
        <taxon>Dothideomycetidae</taxon>
        <taxon>Mycosphaerellales</taxon>
        <taxon>Extremaceae</taxon>
        <taxon>Extremus</taxon>
    </lineage>
</organism>
<feature type="compositionally biased region" description="Basic and acidic residues" evidence="1">
    <location>
        <begin position="564"/>
        <end position="574"/>
    </location>
</feature>
<feature type="region of interest" description="Disordered" evidence="1">
    <location>
        <begin position="108"/>
        <end position="140"/>
    </location>
</feature>
<dbReference type="AlphaFoldDB" id="A0AAJ0DAN2"/>
<evidence type="ECO:0000313" key="2">
    <source>
        <dbReference type="EMBL" id="KAK3050382.1"/>
    </source>
</evidence>
<comment type="caution">
    <text evidence="2">The sequence shown here is derived from an EMBL/GenBank/DDBJ whole genome shotgun (WGS) entry which is preliminary data.</text>
</comment>
<accession>A0AAJ0DAN2</accession>
<dbReference type="EMBL" id="JAWDJX010000032">
    <property type="protein sequence ID" value="KAK3050382.1"/>
    <property type="molecule type" value="Genomic_DNA"/>
</dbReference>
<feature type="compositionally biased region" description="Acidic residues" evidence="1">
    <location>
        <begin position="492"/>
        <end position="502"/>
    </location>
</feature>
<feature type="compositionally biased region" description="Acidic residues" evidence="1">
    <location>
        <begin position="535"/>
        <end position="563"/>
    </location>
</feature>
<feature type="region of interest" description="Disordered" evidence="1">
    <location>
        <begin position="303"/>
        <end position="333"/>
    </location>
</feature>
<feature type="compositionally biased region" description="Low complexity" evidence="1">
    <location>
        <begin position="322"/>
        <end position="333"/>
    </location>
</feature>
<sequence>MDSQGSYAFANNVNDYNMLFNSMVNDNMLADSMFSNNGFINDPFNDYMIGSYMTDDVVNFVDQSLEILNGTVDRPIVIDDDEVKGTTSAEEVTFENTAISVNEVTDASPTDSAIDLTSDEPAPVVQPEPTRHKGTPLFTPYQQGPVLEVVDQITRAIGKRKRKDWEGEKQQYVPSAQASRPKKRKANQVDEAAEPAAKRPRGSAASPAVEQAGGRAEVPAVAAPERVERKVAARARNQRQKAVATAEAARRVAAAPKPVSNWPEECRMLPMSAQKQADMAASALECYKRCGLVLPGLDPQVQRSPAAQSTETVRADSAVSLPAEEATATTTGGVVAAPTDEQVENDDSDMDSLFGDVNSLFDEADKEMEEAAAMALAADKEMKDIDAMMLLVEEERKEDAAEKLAAEKKKRERQVAAEKEEKKRQTKARNLQRQRERRAEVKAKKLAAEREEEEQVLAAKRQAEEEARVLAAKQQADEEERRLEEIRQREIDEYESDEDEDEALPKLVKMAQAPLMEEAPQQEQHQEHHQVRQEENDDDSEDESEYSDDEEDDEHAVDAMDEDAMARAVERQQQLEEVAGLEQDIASKRRNLDAQTNQLLKKTGSVQLLKMEEALQAKRREYGLAEGDSEDKMEGVE</sequence>
<feature type="compositionally biased region" description="Polar residues" evidence="1">
    <location>
        <begin position="303"/>
        <end position="312"/>
    </location>
</feature>
<reference evidence="2" key="1">
    <citation type="submission" date="2023-04" db="EMBL/GenBank/DDBJ databases">
        <title>Black Yeasts Isolated from many extreme environments.</title>
        <authorList>
            <person name="Coleine C."/>
            <person name="Stajich J.E."/>
            <person name="Selbmann L."/>
        </authorList>
    </citation>
    <scope>NUCLEOTIDE SEQUENCE</scope>
    <source>
        <strain evidence="2">CCFEE 5312</strain>
    </source>
</reference>
<protein>
    <submittedName>
        <fullName evidence="2">Uncharacterized protein</fullName>
    </submittedName>
</protein>
<proteinExistence type="predicted"/>
<feature type="compositionally biased region" description="Low complexity" evidence="1">
    <location>
        <begin position="212"/>
        <end position="224"/>
    </location>
</feature>
<feature type="compositionally biased region" description="Basic and acidic residues" evidence="1">
    <location>
        <begin position="433"/>
        <end position="449"/>
    </location>
</feature>
<evidence type="ECO:0000256" key="1">
    <source>
        <dbReference type="SAM" id="MobiDB-lite"/>
    </source>
</evidence>
<dbReference type="Proteomes" id="UP001271007">
    <property type="component" value="Unassembled WGS sequence"/>
</dbReference>
<feature type="compositionally biased region" description="Basic and acidic residues" evidence="1">
    <location>
        <begin position="475"/>
        <end position="491"/>
    </location>
</feature>
<feature type="compositionally biased region" description="Basic and acidic residues" evidence="1">
    <location>
        <begin position="524"/>
        <end position="534"/>
    </location>
</feature>
<feature type="compositionally biased region" description="Basic and acidic residues" evidence="1">
    <location>
        <begin position="396"/>
        <end position="423"/>
    </location>
</feature>
<feature type="region of interest" description="Disordered" evidence="1">
    <location>
        <begin position="159"/>
        <end position="256"/>
    </location>
</feature>
<feature type="compositionally biased region" description="Low complexity" evidence="1">
    <location>
        <begin position="242"/>
        <end position="255"/>
    </location>
</feature>
<evidence type="ECO:0000313" key="3">
    <source>
        <dbReference type="Proteomes" id="UP001271007"/>
    </source>
</evidence>
<keyword evidence="3" id="KW-1185">Reference proteome</keyword>
<gene>
    <name evidence="2" type="ORF">LTR09_008293</name>
</gene>
<feature type="region of interest" description="Disordered" evidence="1">
    <location>
        <begin position="396"/>
        <end position="575"/>
    </location>
</feature>
<name>A0AAJ0DAN2_9PEZI</name>